<accession>A0A9P3UJJ7</accession>
<dbReference type="Proteomes" id="UP001063166">
    <property type="component" value="Unassembled WGS sequence"/>
</dbReference>
<dbReference type="SUPFAM" id="SSF81383">
    <property type="entry name" value="F-box domain"/>
    <property type="match status" value="1"/>
</dbReference>
<name>A0A9P3UJJ7_LYOSH</name>
<dbReference type="InterPro" id="IPR015943">
    <property type="entry name" value="WD40/YVTN_repeat-like_dom_sf"/>
</dbReference>
<feature type="domain" description="F-box" evidence="1">
    <location>
        <begin position="23"/>
        <end position="69"/>
    </location>
</feature>
<dbReference type="Pfam" id="PF00646">
    <property type="entry name" value="F-box"/>
    <property type="match status" value="1"/>
</dbReference>
<dbReference type="InterPro" id="IPR001810">
    <property type="entry name" value="F-box_dom"/>
</dbReference>
<keyword evidence="3" id="KW-1185">Reference proteome</keyword>
<dbReference type="AlphaFoldDB" id="A0A9P3UJJ7"/>
<evidence type="ECO:0000313" key="3">
    <source>
        <dbReference type="Proteomes" id="UP001063166"/>
    </source>
</evidence>
<proteinExistence type="predicted"/>
<dbReference type="PROSITE" id="PS50181">
    <property type="entry name" value="FBOX"/>
    <property type="match status" value="1"/>
</dbReference>
<protein>
    <recommendedName>
        <fullName evidence="1">F-box domain-containing protein</fullName>
    </recommendedName>
</protein>
<dbReference type="EMBL" id="BRPK01000002">
    <property type="protein sequence ID" value="GLB35517.1"/>
    <property type="molecule type" value="Genomic_DNA"/>
</dbReference>
<dbReference type="SMART" id="SM00256">
    <property type="entry name" value="FBOX"/>
    <property type="match status" value="1"/>
</dbReference>
<dbReference type="SMART" id="SM00320">
    <property type="entry name" value="WD40"/>
    <property type="match status" value="2"/>
</dbReference>
<dbReference type="Gene3D" id="2.130.10.10">
    <property type="entry name" value="YVTN repeat-like/Quinoprotein amine dehydrogenase"/>
    <property type="match status" value="1"/>
</dbReference>
<evidence type="ECO:0000313" key="2">
    <source>
        <dbReference type="EMBL" id="GLB35517.1"/>
    </source>
</evidence>
<organism evidence="2 3">
    <name type="scientific">Lyophyllum shimeji</name>
    <name type="common">Hon-shimeji</name>
    <name type="synonym">Tricholoma shimeji</name>
    <dbReference type="NCBI Taxonomy" id="47721"/>
    <lineage>
        <taxon>Eukaryota</taxon>
        <taxon>Fungi</taxon>
        <taxon>Dikarya</taxon>
        <taxon>Basidiomycota</taxon>
        <taxon>Agaricomycotina</taxon>
        <taxon>Agaricomycetes</taxon>
        <taxon>Agaricomycetidae</taxon>
        <taxon>Agaricales</taxon>
        <taxon>Tricholomatineae</taxon>
        <taxon>Lyophyllaceae</taxon>
        <taxon>Lyophyllum</taxon>
    </lineage>
</organism>
<sequence>MLPKDPPAQGLPANEKGLAAMAGITLTALPLELVTKVLEELDWYSLMNVRKTCKYLANISKLLSVWRSQLQRYLSRHRYTPRLESPLAAFSASDLERWVTQRISADAGWKSSNTTKPTRTRYIRDHTASGVCLVPGGRWLLVGSDDGSVAAYDLDRDSATLDDDGRFLFQLPDRREVNYICVDVDEDAPSLAFNVALSPAWQDADSEKALSIHVWRVSLVGHGRKAYLTASPLRSFEAHVTAEIACLTLHQHLLGRLILTSDRMFRIEVFDWTKSTTSLHCKTVISSGEHLDAIRLLPGKRLLAFSESFLTIYEVAPVVHKDDSLPSAPSHPVEVEPRWKLPCALRDRTRRGGISPAFTDAHATYFSFVAGSAVHGLVIPHNTQHPPRTLELARFAEAPRFPDLALGFEKMFAHHHREAAVRLGFAWKEERRLGVREGDDGYAVEACEYSREWNVVCPPVLDEGSGRIVQALINGVLVMDTALCCSVIPHADEKV</sequence>
<gene>
    <name evidence="2" type="ORF">LshimejAT787_0210820</name>
</gene>
<dbReference type="OrthoDB" id="3059014at2759"/>
<dbReference type="InterPro" id="IPR036047">
    <property type="entry name" value="F-box-like_dom_sf"/>
</dbReference>
<evidence type="ECO:0000259" key="1">
    <source>
        <dbReference type="PROSITE" id="PS50181"/>
    </source>
</evidence>
<dbReference type="InterPro" id="IPR001680">
    <property type="entry name" value="WD40_rpt"/>
</dbReference>
<dbReference type="SUPFAM" id="SSF69322">
    <property type="entry name" value="Tricorn protease domain 2"/>
    <property type="match status" value="1"/>
</dbReference>
<reference evidence="2" key="1">
    <citation type="submission" date="2022-07" db="EMBL/GenBank/DDBJ databases">
        <title>The genome of Lyophyllum shimeji provides insight into the initial evolution of ectomycorrhizal fungal genome.</title>
        <authorList>
            <person name="Kobayashi Y."/>
            <person name="Shibata T."/>
            <person name="Hirakawa H."/>
            <person name="Shigenobu S."/>
            <person name="Nishiyama T."/>
            <person name="Yamada A."/>
            <person name="Hasebe M."/>
            <person name="Kawaguchi M."/>
        </authorList>
    </citation>
    <scope>NUCLEOTIDE SEQUENCE</scope>
    <source>
        <strain evidence="2">AT787</strain>
    </source>
</reference>
<comment type="caution">
    <text evidence="2">The sequence shown here is derived from an EMBL/GenBank/DDBJ whole genome shotgun (WGS) entry which is preliminary data.</text>
</comment>